<dbReference type="GO" id="GO:0007416">
    <property type="term" value="P:synapse assembly"/>
    <property type="evidence" value="ECO:0007669"/>
    <property type="project" value="Ensembl"/>
</dbReference>
<keyword evidence="4 7" id="KW-1133">Transmembrane helix</keyword>
<evidence type="ECO:0000256" key="7">
    <source>
        <dbReference type="RuleBase" id="RU079119"/>
    </source>
</evidence>
<comment type="domain">
    <text evidence="7">The DHHC domain is required for palmitoyltransferase activity.</text>
</comment>
<reference evidence="10" key="3">
    <citation type="submission" date="2025-09" db="UniProtKB">
        <authorList>
            <consortium name="Ensembl"/>
        </authorList>
    </citation>
    <scope>IDENTIFICATION</scope>
</reference>
<dbReference type="GO" id="GO:0005886">
    <property type="term" value="C:plasma membrane"/>
    <property type="evidence" value="ECO:0007669"/>
    <property type="project" value="Ensembl"/>
</dbReference>
<gene>
    <name evidence="10" type="primary">ZDHHC2</name>
</gene>
<dbReference type="InterPro" id="IPR039859">
    <property type="entry name" value="PFA4/ZDH16/20/ERF2-like"/>
</dbReference>
<keyword evidence="2 7" id="KW-0808">Transferase</keyword>
<evidence type="ECO:0000256" key="1">
    <source>
        <dbReference type="ARBA" id="ARBA00004141"/>
    </source>
</evidence>
<dbReference type="InterPro" id="IPR001594">
    <property type="entry name" value="Palmitoyltrfase_DHHC"/>
</dbReference>
<accession>A0A2K6LRK5</accession>
<dbReference type="GO" id="GO:0042176">
    <property type="term" value="P:regulation of protein catabolic process"/>
    <property type="evidence" value="ECO:0007669"/>
    <property type="project" value="Ensembl"/>
</dbReference>
<comment type="similarity">
    <text evidence="7">Belongs to the DHHC palmitoyltransferase family.</text>
</comment>
<feature type="domain" description="Palmitoyltransferase DHHC" evidence="9">
    <location>
        <begin position="127"/>
        <end position="248"/>
    </location>
</feature>
<dbReference type="GO" id="GO:0006612">
    <property type="term" value="P:protein targeting to membrane"/>
    <property type="evidence" value="ECO:0007669"/>
    <property type="project" value="TreeGrafter"/>
</dbReference>
<dbReference type="GO" id="GO:0019705">
    <property type="term" value="F:protein-cysteine S-myristoyltransferase activity"/>
    <property type="evidence" value="ECO:0007669"/>
    <property type="project" value="Ensembl"/>
</dbReference>
<dbReference type="GO" id="GO:0098837">
    <property type="term" value="C:postsynaptic recycling endosome"/>
    <property type="evidence" value="ECO:0007669"/>
    <property type="project" value="Ensembl"/>
</dbReference>
<protein>
    <recommendedName>
        <fullName evidence="7">Palmitoyltransferase</fullName>
        <ecNumber evidence="7">2.3.1.225</ecNumber>
    </recommendedName>
</protein>
<dbReference type="Proteomes" id="UP000233180">
    <property type="component" value="Unassembled WGS sequence"/>
</dbReference>
<keyword evidence="11" id="KW-1185">Reference proteome</keyword>
<evidence type="ECO:0000256" key="8">
    <source>
        <dbReference type="SAM" id="MobiDB-lite"/>
    </source>
</evidence>
<feature type="transmembrane region" description="Helical" evidence="7">
    <location>
        <begin position="54"/>
        <end position="72"/>
    </location>
</feature>
<organism evidence="10 11">
    <name type="scientific">Rhinopithecus bieti</name>
    <name type="common">Black snub-nosed monkey</name>
    <name type="synonym">Pygathrix bieti</name>
    <dbReference type="NCBI Taxonomy" id="61621"/>
    <lineage>
        <taxon>Eukaryota</taxon>
        <taxon>Metazoa</taxon>
        <taxon>Chordata</taxon>
        <taxon>Craniata</taxon>
        <taxon>Vertebrata</taxon>
        <taxon>Euteleostomi</taxon>
        <taxon>Mammalia</taxon>
        <taxon>Eutheria</taxon>
        <taxon>Euarchontoglires</taxon>
        <taxon>Primates</taxon>
        <taxon>Haplorrhini</taxon>
        <taxon>Catarrhini</taxon>
        <taxon>Cercopithecidae</taxon>
        <taxon>Colobinae</taxon>
        <taxon>Rhinopithecus</taxon>
    </lineage>
</organism>
<dbReference type="GO" id="GO:0005794">
    <property type="term" value="C:Golgi apparatus"/>
    <property type="evidence" value="ECO:0007669"/>
    <property type="project" value="Ensembl"/>
</dbReference>
<dbReference type="STRING" id="61621.ENSRBIP00000026170"/>
<dbReference type="GO" id="GO:0055038">
    <property type="term" value="C:recycling endosome membrane"/>
    <property type="evidence" value="ECO:0007669"/>
    <property type="project" value="Ensembl"/>
</dbReference>
<reference evidence="10 11" key="1">
    <citation type="submission" date="2016-06" db="EMBL/GenBank/DDBJ databases">
        <title>Genome of Rhinopithecus bieti.</title>
        <authorList>
            <person name="Wu"/>
            <person name="C.-I. and Zhang"/>
            <person name="Y."/>
        </authorList>
    </citation>
    <scope>NUCLEOTIDE SEQUENCE</scope>
</reference>
<feature type="compositionally biased region" description="Polar residues" evidence="8">
    <location>
        <begin position="321"/>
        <end position="337"/>
    </location>
</feature>
<feature type="compositionally biased region" description="Polar residues" evidence="8">
    <location>
        <begin position="290"/>
        <end position="305"/>
    </location>
</feature>
<evidence type="ECO:0000313" key="11">
    <source>
        <dbReference type="Proteomes" id="UP000233180"/>
    </source>
</evidence>
<dbReference type="GO" id="GO:1903044">
    <property type="term" value="P:protein localization to membrane raft"/>
    <property type="evidence" value="ECO:0007669"/>
    <property type="project" value="Ensembl"/>
</dbReference>
<evidence type="ECO:0000256" key="6">
    <source>
        <dbReference type="ARBA" id="ARBA00023315"/>
    </source>
</evidence>
<dbReference type="GO" id="GO:0042803">
    <property type="term" value="F:protein homodimerization activity"/>
    <property type="evidence" value="ECO:0007669"/>
    <property type="project" value="Ensembl"/>
</dbReference>
<sequence length="355" mass="40194">MAPLPSSPGNSAAGGRRVLVLDPVVFITLLLGWSYYAYAIQLCIVSMENTGEQVVCLMAYHLLFGMFVWSYWKTIFTLPMNPSKEFHLSYAEKELLEREPRGEAHQEVLRRAAKDLPIYTRTMSGAIRYCDRCQLIKPDRCHHCSVCDKCILKMDHHCPWVNNCVGFSNYKFFLLFLAYSLLYCLFIAATDLQYFIKFWTNGLPDTQAKFHIMFLFFAAAMFSVSLSSLFGYHCWLVSKNKSTLEAFRSPVFRHGTDKNGFSLGFILNFYFNSSLGDGCSFPTCLVNQDPEQPSTPAGLSSTAKNPENHQFPAKPLRESQSHLLTDSQSWTEISTNPGKCKAGMSNPALTMENET</sequence>
<dbReference type="GO" id="GO:0016188">
    <property type="term" value="P:synaptic vesicle maturation"/>
    <property type="evidence" value="ECO:0007669"/>
    <property type="project" value="TreeGrafter"/>
</dbReference>
<dbReference type="GO" id="GO:0099630">
    <property type="term" value="P:postsynaptic neurotransmitter receptor cycle"/>
    <property type="evidence" value="ECO:0007669"/>
    <property type="project" value="Ensembl"/>
</dbReference>
<dbReference type="PANTHER" id="PTHR22883">
    <property type="entry name" value="ZINC FINGER DHHC DOMAIN CONTAINING PROTEIN"/>
    <property type="match status" value="1"/>
</dbReference>
<dbReference type="GO" id="GO:0072659">
    <property type="term" value="P:protein localization to plasma membrane"/>
    <property type="evidence" value="ECO:0007669"/>
    <property type="project" value="Ensembl"/>
</dbReference>
<evidence type="ECO:0000256" key="4">
    <source>
        <dbReference type="ARBA" id="ARBA00022989"/>
    </source>
</evidence>
<dbReference type="AlphaFoldDB" id="A0A2K6LRK5"/>
<evidence type="ECO:0000259" key="9">
    <source>
        <dbReference type="Pfam" id="PF01529"/>
    </source>
</evidence>
<keyword evidence="6 7" id="KW-0012">Acyltransferase</keyword>
<comment type="subcellular location">
    <subcellularLocation>
        <location evidence="1">Membrane</location>
        <topology evidence="1">Multi-pass membrane protein</topology>
    </subcellularLocation>
</comment>
<reference evidence="10" key="2">
    <citation type="submission" date="2025-08" db="UniProtKB">
        <authorList>
            <consortium name="Ensembl"/>
        </authorList>
    </citation>
    <scope>IDENTIFICATION</scope>
</reference>
<evidence type="ECO:0000256" key="5">
    <source>
        <dbReference type="ARBA" id="ARBA00023136"/>
    </source>
</evidence>
<comment type="catalytic activity">
    <reaction evidence="7">
        <text>L-cysteinyl-[protein] + hexadecanoyl-CoA = S-hexadecanoyl-L-cysteinyl-[protein] + CoA</text>
        <dbReference type="Rhea" id="RHEA:36683"/>
        <dbReference type="Rhea" id="RHEA-COMP:10131"/>
        <dbReference type="Rhea" id="RHEA-COMP:11032"/>
        <dbReference type="ChEBI" id="CHEBI:29950"/>
        <dbReference type="ChEBI" id="CHEBI:57287"/>
        <dbReference type="ChEBI" id="CHEBI:57379"/>
        <dbReference type="ChEBI" id="CHEBI:74151"/>
        <dbReference type="EC" id="2.3.1.225"/>
    </reaction>
</comment>
<dbReference type="GO" id="GO:0140439">
    <property type="term" value="F:protein-cysteine S-stearoyltransferase activity"/>
    <property type="evidence" value="ECO:0007669"/>
    <property type="project" value="Ensembl"/>
</dbReference>
<feature type="transmembrane region" description="Helical" evidence="7">
    <location>
        <begin position="170"/>
        <end position="189"/>
    </location>
</feature>
<evidence type="ECO:0000256" key="3">
    <source>
        <dbReference type="ARBA" id="ARBA00022692"/>
    </source>
</evidence>
<name>A0A2K6LRK5_RHIBE</name>
<keyword evidence="5 7" id="KW-0472">Membrane</keyword>
<feature type="transmembrane region" description="Helical" evidence="7">
    <location>
        <begin position="24"/>
        <end position="47"/>
    </location>
</feature>
<feature type="transmembrane region" description="Helical" evidence="7">
    <location>
        <begin position="210"/>
        <end position="232"/>
    </location>
</feature>
<dbReference type="OMA" id="XAFRSPV"/>
<dbReference type="Pfam" id="PF01529">
    <property type="entry name" value="DHHC"/>
    <property type="match status" value="1"/>
</dbReference>
<evidence type="ECO:0000256" key="2">
    <source>
        <dbReference type="ARBA" id="ARBA00022679"/>
    </source>
</evidence>
<dbReference type="GO" id="GO:0022407">
    <property type="term" value="P:regulation of cell-cell adhesion"/>
    <property type="evidence" value="ECO:0007669"/>
    <property type="project" value="Ensembl"/>
</dbReference>
<dbReference type="EC" id="2.3.1.225" evidence="7"/>
<dbReference type="GO" id="GO:0005789">
    <property type="term" value="C:endoplasmic reticulum membrane"/>
    <property type="evidence" value="ECO:0007669"/>
    <property type="project" value="Ensembl"/>
</dbReference>
<dbReference type="PANTHER" id="PTHR22883:SF207">
    <property type="entry name" value="PALMITOYLTRANSFERASE ZDHHC2"/>
    <property type="match status" value="1"/>
</dbReference>
<proteinExistence type="inferred from homology"/>
<feature type="region of interest" description="Disordered" evidence="8">
    <location>
        <begin position="290"/>
        <end position="355"/>
    </location>
</feature>
<dbReference type="PROSITE" id="PS50216">
    <property type="entry name" value="DHHC"/>
    <property type="match status" value="1"/>
</dbReference>
<dbReference type="Ensembl" id="ENSRBIT00000050084.1">
    <property type="protein sequence ID" value="ENSRBIP00000026170.1"/>
    <property type="gene ID" value="ENSRBIG00000036965.1"/>
</dbReference>
<dbReference type="GO" id="GO:0019706">
    <property type="term" value="F:protein-cysteine S-palmitoyltransferase activity"/>
    <property type="evidence" value="ECO:0007669"/>
    <property type="project" value="UniProtKB-EC"/>
</dbReference>
<evidence type="ECO:0000313" key="10">
    <source>
        <dbReference type="Ensembl" id="ENSRBIP00000026170.1"/>
    </source>
</evidence>
<keyword evidence="3 7" id="KW-0812">Transmembrane</keyword>
<dbReference type="GO" id="GO:1903076">
    <property type="term" value="P:regulation of protein localization to plasma membrane"/>
    <property type="evidence" value="ECO:0007669"/>
    <property type="project" value="Ensembl"/>
</dbReference>
<dbReference type="GeneTree" id="ENSGT00940000153716"/>